<evidence type="ECO:0000256" key="4">
    <source>
        <dbReference type="ARBA" id="ARBA00022475"/>
    </source>
</evidence>
<accession>A0AA35ZLI2</accession>
<dbReference type="InterPro" id="IPR000528">
    <property type="entry name" value="Plant_nsLTP"/>
</dbReference>
<dbReference type="PRINTS" id="PR00382">
    <property type="entry name" value="LIPIDTRNSFER"/>
</dbReference>
<dbReference type="CDD" id="cd00010">
    <property type="entry name" value="AAI_LTSS"/>
    <property type="match status" value="1"/>
</dbReference>
<evidence type="ECO:0000313" key="14">
    <source>
        <dbReference type="Proteomes" id="UP001177003"/>
    </source>
</evidence>
<evidence type="ECO:0000256" key="8">
    <source>
        <dbReference type="ARBA" id="ARBA00023157"/>
    </source>
</evidence>
<sequence>MATTTAVLILCISAVAMYAGLVDSAHHTGAPAPAADCSTVILNMADCLSYVTAGSTVKTPEGTCCSGLKSVLKTDAQCLCEAFKNSAQLGISLNVTKALALPTACNIKAPSVTNCGMSLGTASAPVQAPMAVGEAPTVAAGGLAPAPALGSSNSAGIRMSTGSVFFSREMVLAMVLGCDDECVSAGDINKREQGKKMVINNVTHLSPLPLFVHHHPTHAFSSMPDYVFITIISFISLFSEMRVKILGLSTPCTHLGTEYDFWALRMISGQEGELVMVVSGERWERENSGVGWVGQFFKF</sequence>
<reference evidence="13" key="1">
    <citation type="submission" date="2023-04" db="EMBL/GenBank/DDBJ databases">
        <authorList>
            <person name="Vijverberg K."/>
            <person name="Xiong W."/>
            <person name="Schranz E."/>
        </authorList>
    </citation>
    <scope>NUCLEOTIDE SEQUENCE</scope>
</reference>
<dbReference type="SUPFAM" id="SSF47699">
    <property type="entry name" value="Bifunctional inhibitor/lipid-transfer protein/seed storage 2S albumin"/>
    <property type="match status" value="1"/>
</dbReference>
<keyword evidence="3" id="KW-0813">Transport</keyword>
<keyword evidence="5" id="KW-0472">Membrane</keyword>
<evidence type="ECO:0000256" key="7">
    <source>
        <dbReference type="ARBA" id="ARBA00023121"/>
    </source>
</evidence>
<dbReference type="EMBL" id="OX465083">
    <property type="protein sequence ID" value="CAI9294376.1"/>
    <property type="molecule type" value="Genomic_DNA"/>
</dbReference>
<dbReference type="GO" id="GO:0008289">
    <property type="term" value="F:lipid binding"/>
    <property type="evidence" value="ECO:0007669"/>
    <property type="project" value="UniProtKB-KW"/>
</dbReference>
<feature type="domain" description="Bifunctional inhibitor/plant lipid transfer protein/seed storage helical" evidence="12">
    <location>
        <begin position="37"/>
        <end position="115"/>
    </location>
</feature>
<keyword evidence="7" id="KW-0446">Lipid-binding</keyword>
<evidence type="ECO:0000256" key="1">
    <source>
        <dbReference type="ARBA" id="ARBA00004609"/>
    </source>
</evidence>
<keyword evidence="5" id="KW-0336">GPI-anchor</keyword>
<dbReference type="Pfam" id="PF14368">
    <property type="entry name" value="LTP_2"/>
    <property type="match status" value="1"/>
</dbReference>
<evidence type="ECO:0000256" key="11">
    <source>
        <dbReference type="SAM" id="SignalP"/>
    </source>
</evidence>
<evidence type="ECO:0000256" key="5">
    <source>
        <dbReference type="ARBA" id="ARBA00022622"/>
    </source>
</evidence>
<evidence type="ECO:0000256" key="2">
    <source>
        <dbReference type="ARBA" id="ARBA00009748"/>
    </source>
</evidence>
<evidence type="ECO:0000256" key="9">
    <source>
        <dbReference type="ARBA" id="ARBA00023180"/>
    </source>
</evidence>
<evidence type="ECO:0000256" key="3">
    <source>
        <dbReference type="ARBA" id="ARBA00022448"/>
    </source>
</evidence>
<feature type="signal peptide" evidence="11">
    <location>
        <begin position="1"/>
        <end position="24"/>
    </location>
</feature>
<dbReference type="Proteomes" id="UP001177003">
    <property type="component" value="Chromosome 7"/>
</dbReference>
<dbReference type="PANTHER" id="PTHR33044">
    <property type="entry name" value="BIFUNCTIONAL INHIBITOR/LIPID-TRANSFER PROTEIN/SEED STORAGE 2S ALBUMIN SUPERFAMILY PROTEIN-RELATED"/>
    <property type="match status" value="1"/>
</dbReference>
<name>A0AA35ZLI2_LACSI</name>
<protein>
    <recommendedName>
        <fullName evidence="12">Bifunctional inhibitor/plant lipid transfer protein/seed storage helical domain-containing protein</fullName>
    </recommendedName>
</protein>
<dbReference type="FunFam" id="1.10.110.10:FF:000001">
    <property type="entry name" value="Bifunctional inhibitor/lipid-transfer protein/seed storage 2S albumin superfamily protein"/>
    <property type="match status" value="1"/>
</dbReference>
<evidence type="ECO:0000259" key="12">
    <source>
        <dbReference type="SMART" id="SM00499"/>
    </source>
</evidence>
<keyword evidence="6 11" id="KW-0732">Signal</keyword>
<organism evidence="13 14">
    <name type="scientific">Lactuca saligna</name>
    <name type="common">Willowleaf lettuce</name>
    <dbReference type="NCBI Taxonomy" id="75948"/>
    <lineage>
        <taxon>Eukaryota</taxon>
        <taxon>Viridiplantae</taxon>
        <taxon>Streptophyta</taxon>
        <taxon>Embryophyta</taxon>
        <taxon>Tracheophyta</taxon>
        <taxon>Spermatophyta</taxon>
        <taxon>Magnoliopsida</taxon>
        <taxon>eudicotyledons</taxon>
        <taxon>Gunneridae</taxon>
        <taxon>Pentapetalae</taxon>
        <taxon>asterids</taxon>
        <taxon>campanulids</taxon>
        <taxon>Asterales</taxon>
        <taxon>Asteraceae</taxon>
        <taxon>Cichorioideae</taxon>
        <taxon>Cichorieae</taxon>
        <taxon>Lactucinae</taxon>
        <taxon>Lactuca</taxon>
    </lineage>
</organism>
<feature type="chain" id="PRO_5041445589" description="Bifunctional inhibitor/plant lipid transfer protein/seed storage helical domain-containing protein" evidence="11">
    <location>
        <begin position="25"/>
        <end position="299"/>
    </location>
</feature>
<dbReference type="GO" id="GO:0005886">
    <property type="term" value="C:plasma membrane"/>
    <property type="evidence" value="ECO:0007669"/>
    <property type="project" value="UniProtKB-SubCell"/>
</dbReference>
<evidence type="ECO:0000256" key="10">
    <source>
        <dbReference type="ARBA" id="ARBA00023288"/>
    </source>
</evidence>
<dbReference type="InterPro" id="IPR043325">
    <property type="entry name" value="LTSS"/>
</dbReference>
<dbReference type="InterPro" id="IPR036312">
    <property type="entry name" value="Bifun_inhib/LTP/seed_sf"/>
</dbReference>
<dbReference type="AlphaFoldDB" id="A0AA35ZLI2"/>
<comment type="subcellular location">
    <subcellularLocation>
        <location evidence="1">Cell membrane</location>
        <topology evidence="1">Lipid-anchor</topology>
        <topology evidence="1">GPI-anchor</topology>
    </subcellularLocation>
</comment>
<dbReference type="GO" id="GO:0098552">
    <property type="term" value="C:side of membrane"/>
    <property type="evidence" value="ECO:0007669"/>
    <property type="project" value="UniProtKB-KW"/>
</dbReference>
<dbReference type="Gene3D" id="1.10.110.10">
    <property type="entry name" value="Plant lipid-transfer and hydrophobic proteins"/>
    <property type="match status" value="1"/>
</dbReference>
<keyword evidence="14" id="KW-1185">Reference proteome</keyword>
<gene>
    <name evidence="13" type="ORF">LSALG_LOCUS33362</name>
</gene>
<keyword evidence="10" id="KW-0449">Lipoprotein</keyword>
<keyword evidence="4" id="KW-1003">Cell membrane</keyword>
<proteinExistence type="inferred from homology"/>
<evidence type="ECO:0000256" key="6">
    <source>
        <dbReference type="ARBA" id="ARBA00022729"/>
    </source>
</evidence>
<dbReference type="GO" id="GO:0006869">
    <property type="term" value="P:lipid transport"/>
    <property type="evidence" value="ECO:0007669"/>
    <property type="project" value="InterPro"/>
</dbReference>
<keyword evidence="8" id="KW-1015">Disulfide bond</keyword>
<evidence type="ECO:0000313" key="13">
    <source>
        <dbReference type="EMBL" id="CAI9294376.1"/>
    </source>
</evidence>
<dbReference type="InterPro" id="IPR016140">
    <property type="entry name" value="Bifunc_inhib/LTP/seed_store"/>
</dbReference>
<dbReference type="SMART" id="SM00499">
    <property type="entry name" value="AAI"/>
    <property type="match status" value="1"/>
</dbReference>
<comment type="similarity">
    <text evidence="2">Belongs to the plant LTP family.</text>
</comment>
<keyword evidence="9" id="KW-0325">Glycoprotein</keyword>